<comment type="caution">
    <text evidence="9">The sequence shown here is derived from an EMBL/GenBank/DDBJ whole genome shotgun (WGS) entry which is preliminary data.</text>
</comment>
<keyword evidence="4 8" id="KW-0378">Hydrolase</keyword>
<dbReference type="OrthoDB" id="6192129at2"/>
<comment type="similarity">
    <text evidence="1 8">Belongs to the SOS response-associated peptidase family.</text>
</comment>
<evidence type="ECO:0000256" key="6">
    <source>
        <dbReference type="ARBA" id="ARBA00023125"/>
    </source>
</evidence>
<dbReference type="InterPro" id="IPR003738">
    <property type="entry name" value="SRAP"/>
</dbReference>
<evidence type="ECO:0000313" key="10">
    <source>
        <dbReference type="Proteomes" id="UP000434052"/>
    </source>
</evidence>
<protein>
    <recommendedName>
        <fullName evidence="8">Abasic site processing protein</fullName>
        <ecNumber evidence="8">3.4.-.-</ecNumber>
    </recommendedName>
</protein>
<evidence type="ECO:0000256" key="3">
    <source>
        <dbReference type="ARBA" id="ARBA00022763"/>
    </source>
</evidence>
<dbReference type="SUPFAM" id="SSF143081">
    <property type="entry name" value="BB1717-like"/>
    <property type="match status" value="1"/>
</dbReference>
<dbReference type="GO" id="GO:0003697">
    <property type="term" value="F:single-stranded DNA binding"/>
    <property type="evidence" value="ECO:0007669"/>
    <property type="project" value="InterPro"/>
</dbReference>
<evidence type="ECO:0000256" key="4">
    <source>
        <dbReference type="ARBA" id="ARBA00022801"/>
    </source>
</evidence>
<dbReference type="RefSeq" id="WP_144307219.1">
    <property type="nucleotide sequence ID" value="NZ_QMIF01000020.1"/>
</dbReference>
<name>A0A6P1ZAJ5_9BACT</name>
<dbReference type="GO" id="GO:0106300">
    <property type="term" value="P:protein-DNA covalent cross-linking repair"/>
    <property type="evidence" value="ECO:0007669"/>
    <property type="project" value="InterPro"/>
</dbReference>
<sequence>MCGRFGFSIPPRRAWEYFQLADMHGFETRRNIPPGTDIPVIVLDDDDPSRRVLRFFHWGLVPSWADDPKIGYKLINARGETAPDKPAFRNAFARRRCLIPADRFYEWEKRPDGTKQPYAITLADHSPFAMAGLWEHWTKPDGEELFSATILTTEANELVAHVHDRMPVILAPEDYGRWLAPDADPESLRELIRPYPAEGMALVQVSTRVNDPKNQDIGPEQCLLT</sequence>
<dbReference type="Pfam" id="PF02586">
    <property type="entry name" value="SRAP"/>
    <property type="match status" value="1"/>
</dbReference>
<keyword evidence="7" id="KW-0456">Lyase</keyword>
<dbReference type="GO" id="GO:0016829">
    <property type="term" value="F:lyase activity"/>
    <property type="evidence" value="ECO:0007669"/>
    <property type="project" value="UniProtKB-KW"/>
</dbReference>
<dbReference type="PANTHER" id="PTHR13604">
    <property type="entry name" value="DC12-RELATED"/>
    <property type="match status" value="1"/>
</dbReference>
<evidence type="ECO:0000256" key="7">
    <source>
        <dbReference type="ARBA" id="ARBA00023239"/>
    </source>
</evidence>
<evidence type="ECO:0000256" key="5">
    <source>
        <dbReference type="ARBA" id="ARBA00023124"/>
    </source>
</evidence>
<dbReference type="Proteomes" id="UP000434052">
    <property type="component" value="Unassembled WGS sequence"/>
</dbReference>
<evidence type="ECO:0000256" key="1">
    <source>
        <dbReference type="ARBA" id="ARBA00008136"/>
    </source>
</evidence>
<proteinExistence type="inferred from homology"/>
<evidence type="ECO:0000313" key="9">
    <source>
        <dbReference type="EMBL" id="TVM30682.1"/>
    </source>
</evidence>
<dbReference type="GO" id="GO:0008233">
    <property type="term" value="F:peptidase activity"/>
    <property type="evidence" value="ECO:0007669"/>
    <property type="project" value="UniProtKB-KW"/>
</dbReference>
<dbReference type="EMBL" id="QMIF01000020">
    <property type="protein sequence ID" value="TVM30682.1"/>
    <property type="molecule type" value="Genomic_DNA"/>
</dbReference>
<accession>A0A6P1ZAJ5</accession>
<organism evidence="9 10">
    <name type="scientific">Oceanidesulfovibrio marinus</name>
    <dbReference type="NCBI Taxonomy" id="370038"/>
    <lineage>
        <taxon>Bacteria</taxon>
        <taxon>Pseudomonadati</taxon>
        <taxon>Thermodesulfobacteriota</taxon>
        <taxon>Desulfovibrionia</taxon>
        <taxon>Desulfovibrionales</taxon>
        <taxon>Desulfovibrionaceae</taxon>
        <taxon>Oceanidesulfovibrio</taxon>
    </lineage>
</organism>
<dbReference type="EC" id="3.4.-.-" evidence="8"/>
<gene>
    <name evidence="9" type="ORF">DQK91_20185</name>
</gene>
<dbReference type="PANTHER" id="PTHR13604:SF0">
    <property type="entry name" value="ABASIC SITE PROCESSING PROTEIN HMCES"/>
    <property type="match status" value="1"/>
</dbReference>
<keyword evidence="6" id="KW-0238">DNA-binding</keyword>
<keyword evidence="2 8" id="KW-0645">Protease</keyword>
<dbReference type="GO" id="GO:0006508">
    <property type="term" value="P:proteolysis"/>
    <property type="evidence" value="ECO:0007669"/>
    <property type="project" value="UniProtKB-KW"/>
</dbReference>
<keyword evidence="5" id="KW-0190">Covalent protein-DNA linkage</keyword>
<keyword evidence="3" id="KW-0227">DNA damage</keyword>
<evidence type="ECO:0000256" key="2">
    <source>
        <dbReference type="ARBA" id="ARBA00022670"/>
    </source>
</evidence>
<reference evidence="9 10" key="1">
    <citation type="submission" date="2018-06" db="EMBL/GenBank/DDBJ databases">
        <title>Complete genome of Desulfovibrio marinus P48SEP.</title>
        <authorList>
            <person name="Crispim J.S."/>
            <person name="Vidigal P.M.P."/>
            <person name="Silva L.C.F."/>
            <person name="Araujo L.C."/>
            <person name="Laguardia C.N."/>
            <person name="Dias R.S."/>
            <person name="Sousa M.P."/>
            <person name="Paula S.O."/>
            <person name="Silva C."/>
        </authorList>
    </citation>
    <scope>NUCLEOTIDE SEQUENCE [LARGE SCALE GENOMIC DNA]</scope>
    <source>
        <strain evidence="9 10">P48SEP</strain>
    </source>
</reference>
<dbReference type="InterPro" id="IPR036590">
    <property type="entry name" value="SRAP-like"/>
</dbReference>
<dbReference type="Gene3D" id="3.90.1680.10">
    <property type="entry name" value="SOS response associated peptidase-like"/>
    <property type="match status" value="1"/>
</dbReference>
<dbReference type="AlphaFoldDB" id="A0A6P1ZAJ5"/>
<evidence type="ECO:0000256" key="8">
    <source>
        <dbReference type="RuleBase" id="RU364100"/>
    </source>
</evidence>